<sequence>MHTVLVISFMALSVTGVAWMYIETGLGKTLALPFGGGDGAVWVHRMFGLFLMTIFTAHVVYLIRSALVGKKGYLSGPDSLVWTWSDFKAVHQHMSWLFGRREHPVFDRWSWWQKFDYWAVWWGLLIVGTTGLLMFDSVLTTSVLPGWMMNVARWVHKIEAILAMAHIFVVHFFIESYRPSAFPLNAHIFHGAAELEALEKEHPAWIERMRAEGKLEERIVTQPPRAVQIVFFGFGLSMVALGLLLLLGMLFFAVDLSF</sequence>
<organism evidence="2 3">
    <name type="scientific">Solemya velum gill symbiont</name>
    <dbReference type="NCBI Taxonomy" id="2340"/>
    <lineage>
        <taxon>Bacteria</taxon>
        <taxon>Pseudomonadati</taxon>
        <taxon>Pseudomonadota</taxon>
        <taxon>Gammaproteobacteria</taxon>
        <taxon>sulfur-oxidizing symbionts</taxon>
    </lineage>
</organism>
<feature type="transmembrane region" description="Helical" evidence="1">
    <location>
        <begin position="154"/>
        <end position="174"/>
    </location>
</feature>
<feature type="transmembrane region" description="Helical" evidence="1">
    <location>
        <begin position="115"/>
        <end position="134"/>
    </location>
</feature>
<keyword evidence="1" id="KW-0472">Membrane</keyword>
<comment type="caution">
    <text evidence="2">The sequence shown here is derived from an EMBL/GenBank/DDBJ whole genome shotgun (WGS) entry which is preliminary data.</text>
</comment>
<dbReference type="InterPro" id="IPR016174">
    <property type="entry name" value="Di-haem_cyt_TM"/>
</dbReference>
<dbReference type="SUPFAM" id="SSF81342">
    <property type="entry name" value="Transmembrane di-heme cytochromes"/>
    <property type="match status" value="1"/>
</dbReference>
<feature type="transmembrane region" description="Helical" evidence="1">
    <location>
        <begin position="229"/>
        <end position="254"/>
    </location>
</feature>
<evidence type="ECO:0000313" key="3">
    <source>
        <dbReference type="Proteomes" id="UP000190962"/>
    </source>
</evidence>
<proteinExistence type="predicted"/>
<evidence type="ECO:0008006" key="4">
    <source>
        <dbReference type="Google" id="ProtNLM"/>
    </source>
</evidence>
<dbReference type="AlphaFoldDB" id="A0A1T2DKT3"/>
<evidence type="ECO:0000313" key="2">
    <source>
        <dbReference type="EMBL" id="OOY34573.1"/>
    </source>
</evidence>
<keyword evidence="1" id="KW-0812">Transmembrane</keyword>
<dbReference type="Proteomes" id="UP000190962">
    <property type="component" value="Unassembled WGS sequence"/>
</dbReference>
<dbReference type="GO" id="GO:0022904">
    <property type="term" value="P:respiratory electron transport chain"/>
    <property type="evidence" value="ECO:0007669"/>
    <property type="project" value="InterPro"/>
</dbReference>
<gene>
    <name evidence="2" type="ORF">BOV88_09505</name>
</gene>
<feature type="transmembrane region" description="Helical" evidence="1">
    <location>
        <begin position="42"/>
        <end position="63"/>
    </location>
</feature>
<accession>A0A1T2DKT3</accession>
<keyword evidence="1" id="KW-1133">Transmembrane helix</keyword>
<dbReference type="Gene3D" id="1.20.950.20">
    <property type="entry name" value="Transmembrane di-heme cytochromes, Chain C"/>
    <property type="match status" value="1"/>
</dbReference>
<evidence type="ECO:0000256" key="1">
    <source>
        <dbReference type="SAM" id="Phobius"/>
    </source>
</evidence>
<dbReference type="GO" id="GO:0016020">
    <property type="term" value="C:membrane"/>
    <property type="evidence" value="ECO:0007669"/>
    <property type="project" value="InterPro"/>
</dbReference>
<protein>
    <recommendedName>
        <fullName evidence="4">Cytochrome b561 bacterial/Ni-hydrogenase domain-containing protein</fullName>
    </recommendedName>
</protein>
<dbReference type="EMBL" id="MPNX01000014">
    <property type="protein sequence ID" value="OOY34573.1"/>
    <property type="molecule type" value="Genomic_DNA"/>
</dbReference>
<name>A0A1T2DKT3_SOVGS</name>
<reference evidence="2 3" key="1">
    <citation type="submission" date="2016-11" db="EMBL/GenBank/DDBJ databases">
        <title>Mixed transmission modes and dynamic genome evolution in an obligate animal-bacterial symbiosis.</title>
        <authorList>
            <person name="Russell S.L."/>
            <person name="Corbett-Detig R.B."/>
            <person name="Cavanaugh C.M."/>
        </authorList>
    </citation>
    <scope>NUCLEOTIDE SEQUENCE [LARGE SCALE GENOMIC DNA]</scope>
    <source>
        <strain evidence="2">MA-KB16</strain>
    </source>
</reference>